<keyword evidence="2" id="KW-0812">Transmembrane</keyword>
<keyword evidence="2" id="KW-0472">Membrane</keyword>
<dbReference type="EMBL" id="VSWD01000010">
    <property type="protein sequence ID" value="KAK3090704.1"/>
    <property type="molecule type" value="Genomic_DNA"/>
</dbReference>
<dbReference type="AlphaFoldDB" id="A0AA88XS71"/>
<keyword evidence="1" id="KW-0175">Coiled coil</keyword>
<keyword evidence="4" id="KW-1185">Reference proteome</keyword>
<evidence type="ECO:0000256" key="2">
    <source>
        <dbReference type="SAM" id="Phobius"/>
    </source>
</evidence>
<evidence type="ECO:0000256" key="1">
    <source>
        <dbReference type="SAM" id="Coils"/>
    </source>
</evidence>
<dbReference type="Proteomes" id="UP001186944">
    <property type="component" value="Unassembled WGS sequence"/>
</dbReference>
<proteinExistence type="predicted"/>
<keyword evidence="2" id="KW-1133">Transmembrane helix</keyword>
<feature type="coiled-coil region" evidence="1">
    <location>
        <begin position="45"/>
        <end position="72"/>
    </location>
</feature>
<organism evidence="3 4">
    <name type="scientific">Pinctada imbricata</name>
    <name type="common">Atlantic pearl-oyster</name>
    <name type="synonym">Pinctada martensii</name>
    <dbReference type="NCBI Taxonomy" id="66713"/>
    <lineage>
        <taxon>Eukaryota</taxon>
        <taxon>Metazoa</taxon>
        <taxon>Spiralia</taxon>
        <taxon>Lophotrochozoa</taxon>
        <taxon>Mollusca</taxon>
        <taxon>Bivalvia</taxon>
        <taxon>Autobranchia</taxon>
        <taxon>Pteriomorphia</taxon>
        <taxon>Pterioida</taxon>
        <taxon>Pterioidea</taxon>
        <taxon>Pteriidae</taxon>
        <taxon>Pinctada</taxon>
    </lineage>
</organism>
<evidence type="ECO:0000313" key="3">
    <source>
        <dbReference type="EMBL" id="KAK3090704.1"/>
    </source>
</evidence>
<reference evidence="3" key="1">
    <citation type="submission" date="2019-08" db="EMBL/GenBank/DDBJ databases">
        <title>The improved chromosome-level genome for the pearl oyster Pinctada fucata martensii using PacBio sequencing and Hi-C.</title>
        <authorList>
            <person name="Zheng Z."/>
        </authorList>
    </citation>
    <scope>NUCLEOTIDE SEQUENCE</scope>
    <source>
        <strain evidence="3">ZZ-2019</strain>
        <tissue evidence="3">Adductor muscle</tissue>
    </source>
</reference>
<feature type="transmembrane region" description="Helical" evidence="2">
    <location>
        <begin position="21"/>
        <end position="46"/>
    </location>
</feature>
<protein>
    <submittedName>
        <fullName evidence="3">Uncharacterized protein</fullName>
    </submittedName>
</protein>
<gene>
    <name evidence="3" type="ORF">FSP39_013892</name>
</gene>
<evidence type="ECO:0000313" key="4">
    <source>
        <dbReference type="Proteomes" id="UP001186944"/>
    </source>
</evidence>
<comment type="caution">
    <text evidence="3">The sequence shown here is derived from an EMBL/GenBank/DDBJ whole genome shotgun (WGS) entry which is preliminary data.</text>
</comment>
<name>A0AA88XS71_PINIB</name>
<sequence>MESKSTSNNTKKKKRDFCTKCSLWILISIVLGVVAFLAALTVWTIISYRDRVQDLEGRVVTLEVEYESFKDNIDGYILQTIESAVSKVSFQYLLENA</sequence>
<accession>A0AA88XS71</accession>